<dbReference type="InterPro" id="IPR002591">
    <property type="entry name" value="Phosphodiest/P_Trfase"/>
</dbReference>
<evidence type="ECO:0008006" key="3">
    <source>
        <dbReference type="Google" id="ProtNLM"/>
    </source>
</evidence>
<reference evidence="2" key="1">
    <citation type="journal article" date="2019" name="Int. J. Syst. Evol. Microbiol.">
        <title>The Global Catalogue of Microorganisms (GCM) 10K type strain sequencing project: providing services to taxonomists for standard genome sequencing and annotation.</title>
        <authorList>
            <consortium name="The Broad Institute Genomics Platform"/>
            <consortium name="The Broad Institute Genome Sequencing Center for Infectious Disease"/>
            <person name="Wu L."/>
            <person name="Ma J."/>
        </authorList>
    </citation>
    <scope>NUCLEOTIDE SEQUENCE [LARGE SCALE GENOMIC DNA]</scope>
    <source>
        <strain evidence="2">JCM 17085</strain>
    </source>
</reference>
<comment type="caution">
    <text evidence="1">The sequence shown here is derived from an EMBL/GenBank/DDBJ whole genome shotgun (WGS) entry which is preliminary data.</text>
</comment>
<evidence type="ECO:0000313" key="2">
    <source>
        <dbReference type="Proteomes" id="UP001500841"/>
    </source>
</evidence>
<dbReference type="SUPFAM" id="SSF53649">
    <property type="entry name" value="Alkaline phosphatase-like"/>
    <property type="match status" value="1"/>
</dbReference>
<dbReference type="Pfam" id="PF01663">
    <property type="entry name" value="Phosphodiest"/>
    <property type="match status" value="1"/>
</dbReference>
<dbReference type="PANTHER" id="PTHR10151:SF120">
    <property type="entry name" value="BIS(5'-ADENOSYL)-TRIPHOSPHATASE"/>
    <property type="match status" value="1"/>
</dbReference>
<dbReference type="Gene3D" id="3.40.720.10">
    <property type="entry name" value="Alkaline Phosphatase, subunit A"/>
    <property type="match status" value="1"/>
</dbReference>
<sequence>MANPDDGTPYTGCCKTENVIIIVMDGPRFSETFGDYTKQYIPNQQKMYTRGAMLGNFRNNGTTNTDSGHDAICTGNYEDLENTGQVLPQYPSIFQQYLKATGKPAEKAWVVASKDKLQILADCQTLGWAGQYMPRTDCGKNGLFSGYRSDDTTYHHAENIISAYHPNLMLINFKDPDVFGHSNQWGQYLTAIKKTDEYIKALYDFIENDEIYKGKTTVIITNDHGRHLTGVADGFMNHGDGCEGCRHIEFLALGPDFKQGAGIDPPYEQIDISATVAKLLHFNMDYGKGKVIDAIFR</sequence>
<protein>
    <recommendedName>
        <fullName evidence="3">Sulfatase</fullName>
    </recommendedName>
</protein>
<keyword evidence="2" id="KW-1185">Reference proteome</keyword>
<proteinExistence type="predicted"/>
<gene>
    <name evidence="1" type="ORF">GCM10022392_33330</name>
</gene>
<dbReference type="PANTHER" id="PTHR10151">
    <property type="entry name" value="ECTONUCLEOTIDE PYROPHOSPHATASE/PHOSPHODIESTERASE"/>
    <property type="match status" value="1"/>
</dbReference>
<dbReference type="InterPro" id="IPR017850">
    <property type="entry name" value="Alkaline_phosphatase_core_sf"/>
</dbReference>
<dbReference type="EMBL" id="BAABCV010000016">
    <property type="protein sequence ID" value="GAA4105040.1"/>
    <property type="molecule type" value="Genomic_DNA"/>
</dbReference>
<name>A0ABP7X5X5_9SPHI</name>
<dbReference type="Proteomes" id="UP001500841">
    <property type="component" value="Unassembled WGS sequence"/>
</dbReference>
<accession>A0ABP7X5X5</accession>
<organism evidence="1 2">
    <name type="scientific">Mucilaginibacter panaciglaebae</name>
    <dbReference type="NCBI Taxonomy" id="502331"/>
    <lineage>
        <taxon>Bacteria</taxon>
        <taxon>Pseudomonadati</taxon>
        <taxon>Bacteroidota</taxon>
        <taxon>Sphingobacteriia</taxon>
        <taxon>Sphingobacteriales</taxon>
        <taxon>Sphingobacteriaceae</taxon>
        <taxon>Mucilaginibacter</taxon>
    </lineage>
</organism>
<evidence type="ECO:0000313" key="1">
    <source>
        <dbReference type="EMBL" id="GAA4105040.1"/>
    </source>
</evidence>